<feature type="domain" description="Serine aminopeptidase S33" evidence="5">
    <location>
        <begin position="25"/>
        <end position="258"/>
    </location>
</feature>
<comment type="similarity">
    <text evidence="2">Belongs to the AB hydrolase superfamily.</text>
</comment>
<dbReference type="GO" id="GO:0047372">
    <property type="term" value="F:monoacylglycerol lipase activity"/>
    <property type="evidence" value="ECO:0007669"/>
    <property type="project" value="UniProtKB-EC"/>
</dbReference>
<dbReference type="RefSeq" id="WP_115866201.1">
    <property type="nucleotide sequence ID" value="NZ_QREG01000001.1"/>
</dbReference>
<sequence length="276" mass="30918">MSSESGHFLSQDGLKLFYRYWECESPRAILCIVHGLGEHSNRYHELAQQLANSGITTYAMDLRGHGKSEGKRGHARSIELLMSDIEELLKTARAEHTELPMYLHGQSMGGNLVANYAIRMNTNELSGMILTSPWLRLAFAPPAWKVKLAGIAKSIFPSLTQPNNLDARQFTKDENAIRAYNEDPLVHGLISAKLYTECAASSAYALDHADQIKLPALVFHGTADPIVDWKASQELTQCMSTKVQWVPLEHFLHEPLHDNCKGEVTDQMIDWMLSNS</sequence>
<evidence type="ECO:0000313" key="7">
    <source>
        <dbReference type="Proteomes" id="UP000256779"/>
    </source>
</evidence>
<dbReference type="InterPro" id="IPR029058">
    <property type="entry name" value="AB_hydrolase_fold"/>
</dbReference>
<dbReference type="InterPro" id="IPR022742">
    <property type="entry name" value="Hydrolase_4"/>
</dbReference>
<dbReference type="Gene3D" id="3.40.50.1820">
    <property type="entry name" value="alpha/beta hydrolase"/>
    <property type="match status" value="1"/>
</dbReference>
<dbReference type="AlphaFoldDB" id="A0A3D9LIP6"/>
<reference evidence="6 7" key="1">
    <citation type="submission" date="2018-07" db="EMBL/GenBank/DDBJ databases">
        <title>Genomic Encyclopedia of Type Strains, Phase IV (KMG-IV): sequencing the most valuable type-strain genomes for metagenomic binning, comparative biology and taxonomic classification.</title>
        <authorList>
            <person name="Goeker M."/>
        </authorList>
    </citation>
    <scope>NUCLEOTIDE SEQUENCE [LARGE SCALE GENOMIC DNA]</scope>
    <source>
        <strain evidence="6 7">DSM 4134</strain>
    </source>
</reference>
<name>A0A3D9LIP6_MARFU</name>
<dbReference type="OrthoDB" id="9780932at2"/>
<dbReference type="PANTHER" id="PTHR11614">
    <property type="entry name" value="PHOSPHOLIPASE-RELATED"/>
    <property type="match status" value="1"/>
</dbReference>
<comment type="caution">
    <text evidence="6">The sequence shown here is derived from an EMBL/GenBank/DDBJ whole genome shotgun (WGS) entry which is preliminary data.</text>
</comment>
<accession>A0A3D9LIP6</accession>
<evidence type="ECO:0000256" key="1">
    <source>
        <dbReference type="ARBA" id="ARBA00001613"/>
    </source>
</evidence>
<comment type="catalytic activity">
    <reaction evidence="1">
        <text>Hydrolyzes glycerol monoesters of long-chain fatty acids.</text>
        <dbReference type="EC" id="3.1.1.23"/>
    </reaction>
</comment>
<evidence type="ECO:0000256" key="2">
    <source>
        <dbReference type="ARBA" id="ARBA00008645"/>
    </source>
</evidence>
<gene>
    <name evidence="6" type="ORF">C7460_101210</name>
</gene>
<proteinExistence type="inferred from homology"/>
<keyword evidence="6" id="KW-0378">Hydrolase</keyword>
<dbReference type="Pfam" id="PF12146">
    <property type="entry name" value="Hydrolase_4"/>
    <property type="match status" value="1"/>
</dbReference>
<protein>
    <recommendedName>
        <fullName evidence="4">Monoacylglycerol lipase</fullName>
        <ecNumber evidence="3">3.1.1.23</ecNumber>
    </recommendedName>
</protein>
<evidence type="ECO:0000259" key="5">
    <source>
        <dbReference type="Pfam" id="PF12146"/>
    </source>
</evidence>
<evidence type="ECO:0000256" key="3">
    <source>
        <dbReference type="ARBA" id="ARBA00013254"/>
    </source>
</evidence>
<evidence type="ECO:0000256" key="4">
    <source>
        <dbReference type="ARBA" id="ARBA00071261"/>
    </source>
</evidence>
<evidence type="ECO:0000313" key="6">
    <source>
        <dbReference type="EMBL" id="REE05693.1"/>
    </source>
</evidence>
<organism evidence="6 7">
    <name type="scientific">Marinoscillum furvescens DSM 4134</name>
    <dbReference type="NCBI Taxonomy" id="1122208"/>
    <lineage>
        <taxon>Bacteria</taxon>
        <taxon>Pseudomonadati</taxon>
        <taxon>Bacteroidota</taxon>
        <taxon>Cytophagia</taxon>
        <taxon>Cytophagales</taxon>
        <taxon>Reichenbachiellaceae</taxon>
        <taxon>Marinoscillum</taxon>
    </lineage>
</organism>
<dbReference type="SUPFAM" id="SSF53474">
    <property type="entry name" value="alpha/beta-Hydrolases"/>
    <property type="match status" value="1"/>
</dbReference>
<dbReference type="InterPro" id="IPR051044">
    <property type="entry name" value="MAG_DAG_Lipase"/>
</dbReference>
<dbReference type="Proteomes" id="UP000256779">
    <property type="component" value="Unassembled WGS sequence"/>
</dbReference>
<dbReference type="EMBL" id="QREG01000001">
    <property type="protein sequence ID" value="REE05693.1"/>
    <property type="molecule type" value="Genomic_DNA"/>
</dbReference>
<dbReference type="EC" id="3.1.1.23" evidence="3"/>
<dbReference type="FunFam" id="3.40.50.1820:FF:000117">
    <property type="entry name" value="Monoglyceride lipase, putative"/>
    <property type="match status" value="1"/>
</dbReference>
<keyword evidence="7" id="KW-1185">Reference proteome</keyword>